<proteinExistence type="predicted"/>
<dbReference type="AlphaFoldDB" id="A0A9D4BN24"/>
<organism evidence="1 2">
    <name type="scientific">Dreissena polymorpha</name>
    <name type="common">Zebra mussel</name>
    <name type="synonym">Mytilus polymorpha</name>
    <dbReference type="NCBI Taxonomy" id="45954"/>
    <lineage>
        <taxon>Eukaryota</taxon>
        <taxon>Metazoa</taxon>
        <taxon>Spiralia</taxon>
        <taxon>Lophotrochozoa</taxon>
        <taxon>Mollusca</taxon>
        <taxon>Bivalvia</taxon>
        <taxon>Autobranchia</taxon>
        <taxon>Heteroconchia</taxon>
        <taxon>Euheterodonta</taxon>
        <taxon>Imparidentia</taxon>
        <taxon>Neoheterodontei</taxon>
        <taxon>Myida</taxon>
        <taxon>Dreissenoidea</taxon>
        <taxon>Dreissenidae</taxon>
        <taxon>Dreissena</taxon>
    </lineage>
</organism>
<comment type="caution">
    <text evidence="1">The sequence shown here is derived from an EMBL/GenBank/DDBJ whole genome shotgun (WGS) entry which is preliminary data.</text>
</comment>
<reference evidence="1" key="2">
    <citation type="submission" date="2020-11" db="EMBL/GenBank/DDBJ databases">
        <authorList>
            <person name="McCartney M.A."/>
            <person name="Auch B."/>
            <person name="Kono T."/>
            <person name="Mallez S."/>
            <person name="Becker A."/>
            <person name="Gohl D.M."/>
            <person name="Silverstein K.A.T."/>
            <person name="Koren S."/>
            <person name="Bechman K.B."/>
            <person name="Herman A."/>
            <person name="Abrahante J.E."/>
            <person name="Garbe J."/>
        </authorList>
    </citation>
    <scope>NUCLEOTIDE SEQUENCE</scope>
    <source>
        <strain evidence="1">Duluth1</strain>
        <tissue evidence="1">Whole animal</tissue>
    </source>
</reference>
<dbReference type="Proteomes" id="UP000828390">
    <property type="component" value="Unassembled WGS sequence"/>
</dbReference>
<evidence type="ECO:0000313" key="2">
    <source>
        <dbReference type="Proteomes" id="UP000828390"/>
    </source>
</evidence>
<sequence>MFHLPDLFDNQDFGTNVDIQDVICFNECTPYRRTKLKKTKELAQLLKPGLQMPHDADTACTQRSAIQWRNQYSCENMLGR</sequence>
<keyword evidence="2" id="KW-1185">Reference proteome</keyword>
<reference evidence="1" key="1">
    <citation type="journal article" date="2019" name="bioRxiv">
        <title>The Genome of the Zebra Mussel, Dreissena polymorpha: A Resource for Invasive Species Research.</title>
        <authorList>
            <person name="McCartney M.A."/>
            <person name="Auch B."/>
            <person name="Kono T."/>
            <person name="Mallez S."/>
            <person name="Zhang Y."/>
            <person name="Obille A."/>
            <person name="Becker A."/>
            <person name="Abrahante J.E."/>
            <person name="Garbe J."/>
            <person name="Badalamenti J.P."/>
            <person name="Herman A."/>
            <person name="Mangelson H."/>
            <person name="Liachko I."/>
            <person name="Sullivan S."/>
            <person name="Sone E.D."/>
            <person name="Koren S."/>
            <person name="Silverstein K.A.T."/>
            <person name="Beckman K.B."/>
            <person name="Gohl D.M."/>
        </authorList>
    </citation>
    <scope>NUCLEOTIDE SEQUENCE</scope>
    <source>
        <strain evidence="1">Duluth1</strain>
        <tissue evidence="1">Whole animal</tissue>
    </source>
</reference>
<evidence type="ECO:0000313" key="1">
    <source>
        <dbReference type="EMBL" id="KAH3699197.1"/>
    </source>
</evidence>
<protein>
    <submittedName>
        <fullName evidence="1">Uncharacterized protein</fullName>
    </submittedName>
</protein>
<name>A0A9D4BN24_DREPO</name>
<gene>
    <name evidence="1" type="ORF">DPMN_074151</name>
</gene>
<accession>A0A9D4BN24</accession>
<dbReference type="EMBL" id="JAIWYP010000015">
    <property type="protein sequence ID" value="KAH3699197.1"/>
    <property type="molecule type" value="Genomic_DNA"/>
</dbReference>